<keyword evidence="2" id="KW-0223">Dioxygenase</keyword>
<reference evidence="2" key="1">
    <citation type="submission" date="2019-09" db="EMBL/GenBank/DDBJ databases">
        <title>Characterisation of the sponge microbiome using genome-centric metagenomics.</title>
        <authorList>
            <person name="Engelberts J.P."/>
            <person name="Robbins S.J."/>
            <person name="De Goeij J.M."/>
            <person name="Aranda M."/>
            <person name="Bell S.C."/>
            <person name="Webster N.S."/>
        </authorList>
    </citation>
    <scope>NUCLEOTIDE SEQUENCE</scope>
    <source>
        <strain evidence="2">SB0664_bin_27</strain>
    </source>
</reference>
<comment type="caution">
    <text evidence="2">The sequence shown here is derived from an EMBL/GenBank/DDBJ whole genome shotgun (WGS) entry which is preliminary data.</text>
</comment>
<sequence>MAVNDAHPTMERDLRYFPAETAEPKKLTREEIDYFNEHGYVFPIDLFTEEEADANRQYFDKLLKMASDAGLDSYSVNAWHTHCEGIYDLVMNDRILDYVEDILGPNIVCTMTHYFSKMPSDVKSVYWHQDASFWALTPSKVVTAWLAIDDVDVENGAMKLFPGTHLLGRIPFEWVTDEEEGVLSQHVHNPWRYGQPVSVELKAGQISLHTDMLLHGSQPNPSSRRRCGLTIRYFPADVRGPEPESGNGIIARGVDPDGYWQHLPRPEGDTIPPHLLEEQES</sequence>
<organism evidence="2">
    <name type="scientific">Caldilineaceae bacterium SB0664_bin_27</name>
    <dbReference type="NCBI Taxonomy" id="2605260"/>
    <lineage>
        <taxon>Bacteria</taxon>
        <taxon>Bacillati</taxon>
        <taxon>Chloroflexota</taxon>
        <taxon>Caldilineae</taxon>
        <taxon>Caldilineales</taxon>
        <taxon>Caldilineaceae</taxon>
    </lineage>
</organism>
<dbReference type="SUPFAM" id="SSF51197">
    <property type="entry name" value="Clavaminate synthase-like"/>
    <property type="match status" value="1"/>
</dbReference>
<evidence type="ECO:0000313" key="2">
    <source>
        <dbReference type="EMBL" id="MXY95375.1"/>
    </source>
</evidence>
<feature type="region of interest" description="Disordered" evidence="1">
    <location>
        <begin position="242"/>
        <end position="281"/>
    </location>
</feature>
<protein>
    <submittedName>
        <fullName evidence="2">Phytanoyl-CoA dioxygenase family protein</fullName>
    </submittedName>
</protein>
<dbReference type="PANTHER" id="PTHR20883:SF48">
    <property type="entry name" value="ECTOINE DIOXYGENASE"/>
    <property type="match status" value="1"/>
</dbReference>
<dbReference type="InterPro" id="IPR008775">
    <property type="entry name" value="Phytyl_CoA_dOase-like"/>
</dbReference>
<keyword evidence="2" id="KW-0560">Oxidoreductase</keyword>
<name>A0A6B0YYV6_9CHLR</name>
<dbReference type="GO" id="GO:0016706">
    <property type="term" value="F:2-oxoglutarate-dependent dioxygenase activity"/>
    <property type="evidence" value="ECO:0007669"/>
    <property type="project" value="UniProtKB-ARBA"/>
</dbReference>
<proteinExistence type="predicted"/>
<gene>
    <name evidence="2" type="ORF">F4Y42_18190</name>
</gene>
<dbReference type="EMBL" id="VXRG01000150">
    <property type="protein sequence ID" value="MXY95375.1"/>
    <property type="molecule type" value="Genomic_DNA"/>
</dbReference>
<dbReference type="AlphaFoldDB" id="A0A6B0YYV6"/>
<dbReference type="Pfam" id="PF05721">
    <property type="entry name" value="PhyH"/>
    <property type="match status" value="1"/>
</dbReference>
<evidence type="ECO:0000256" key="1">
    <source>
        <dbReference type="SAM" id="MobiDB-lite"/>
    </source>
</evidence>
<dbReference type="Gene3D" id="2.60.120.620">
    <property type="entry name" value="q2cbj1_9rhob like domain"/>
    <property type="match status" value="1"/>
</dbReference>
<dbReference type="GO" id="GO:0005506">
    <property type="term" value="F:iron ion binding"/>
    <property type="evidence" value="ECO:0007669"/>
    <property type="project" value="UniProtKB-ARBA"/>
</dbReference>
<dbReference type="PANTHER" id="PTHR20883">
    <property type="entry name" value="PHYTANOYL-COA DIOXYGENASE DOMAIN CONTAINING 1"/>
    <property type="match status" value="1"/>
</dbReference>
<accession>A0A6B0YYV6</accession>